<feature type="compositionally biased region" description="Basic residues" evidence="1">
    <location>
        <begin position="633"/>
        <end position="662"/>
    </location>
</feature>
<sequence length="662" mass="73502">MTLLPKGVALIILLKLSVLESLIIRRYYHDGILYDDFAADSDNIRYTTTEGEGWDNLETLAQTQGLSGKAMFCTRGPGSWLLYQGTMFSFGTGRNIKLLSGEHCVPVDNIQSIQPLAVITPTVGNTHAIVHFEEKYFGSRGQIFRNGTGNAKVGSAIFLGLGNWTVTVGGKAMCVAMLGLDGDVCLLEDVNAAFGAHGEAGDVSMEEGCKEGEPMYHLQSCYGLGLHSITYEFDFSLPQMTQLCSASAYEESNQAHQKFLNVLKIWNFRTDPDPEGDLKFPETIPNGPQRLSVLWNMIKIMGITCPALSVEYLQTLKQIYLMHIQFGEIWMNETTADGTRLEQNHRRWLQAQAFIADCTHQVTADAGEKEGVPLPPLAEGDGHFKVFSVGCAPEDVSNMKSDVEEDAMESFLMGESFDFVIEQIWLMLNYISPYCNHMIGFKNNYWSEFPLLFKRDFLYPVREQWRDPGVWSTFYPLMFSGFDMEKERKYMISCVQHVLMETPFYDPLARPKGFFNGTFKDGPTSGAGNTTVPAAPAPATDDSDKKTGKRQLSLVDIEAEKRNAQGKLVSKTDVKKATTTTTTTTTSKPVKGSVVAVKEVVSKVVVEDENHSASKIPQGSAPITNPVDESHGQRTKKKKGKHSKKGGKRRSKLLKKTLKSDD</sequence>
<feature type="compositionally biased region" description="Polar residues" evidence="1">
    <location>
        <begin position="613"/>
        <end position="623"/>
    </location>
</feature>
<dbReference type="EMBL" id="CAXLJM020000046">
    <property type="protein sequence ID" value="CAL8111072.1"/>
    <property type="molecule type" value="Genomic_DNA"/>
</dbReference>
<name>A0ABP1QWW2_9HEXA</name>
<keyword evidence="2" id="KW-0732">Signal</keyword>
<evidence type="ECO:0000313" key="3">
    <source>
        <dbReference type="EMBL" id="CAL8111072.1"/>
    </source>
</evidence>
<evidence type="ECO:0000256" key="1">
    <source>
        <dbReference type="SAM" id="MobiDB-lite"/>
    </source>
</evidence>
<feature type="signal peptide" evidence="2">
    <location>
        <begin position="1"/>
        <end position="21"/>
    </location>
</feature>
<accession>A0ABP1QWW2</accession>
<feature type="region of interest" description="Disordered" evidence="1">
    <location>
        <begin position="566"/>
        <end position="589"/>
    </location>
</feature>
<feature type="chain" id="PRO_5045510286" evidence="2">
    <location>
        <begin position="22"/>
        <end position="662"/>
    </location>
</feature>
<feature type="compositionally biased region" description="Low complexity" evidence="1">
    <location>
        <begin position="577"/>
        <end position="589"/>
    </location>
</feature>
<evidence type="ECO:0000313" key="4">
    <source>
        <dbReference type="Proteomes" id="UP001642540"/>
    </source>
</evidence>
<comment type="caution">
    <text evidence="3">The sequence shown here is derived from an EMBL/GenBank/DDBJ whole genome shotgun (WGS) entry which is preliminary data.</text>
</comment>
<organism evidence="3 4">
    <name type="scientific">Orchesella dallaii</name>
    <dbReference type="NCBI Taxonomy" id="48710"/>
    <lineage>
        <taxon>Eukaryota</taxon>
        <taxon>Metazoa</taxon>
        <taxon>Ecdysozoa</taxon>
        <taxon>Arthropoda</taxon>
        <taxon>Hexapoda</taxon>
        <taxon>Collembola</taxon>
        <taxon>Entomobryomorpha</taxon>
        <taxon>Entomobryoidea</taxon>
        <taxon>Orchesellidae</taxon>
        <taxon>Orchesellinae</taxon>
        <taxon>Orchesella</taxon>
    </lineage>
</organism>
<dbReference type="Proteomes" id="UP001642540">
    <property type="component" value="Unassembled WGS sequence"/>
</dbReference>
<reference evidence="3 4" key="1">
    <citation type="submission" date="2024-08" db="EMBL/GenBank/DDBJ databases">
        <authorList>
            <person name="Cucini C."/>
            <person name="Frati F."/>
        </authorList>
    </citation>
    <scope>NUCLEOTIDE SEQUENCE [LARGE SCALE GENOMIC DNA]</scope>
</reference>
<gene>
    <name evidence="3" type="ORF">ODALV1_LOCUS14701</name>
</gene>
<proteinExistence type="predicted"/>
<feature type="region of interest" description="Disordered" evidence="1">
    <location>
        <begin position="525"/>
        <end position="549"/>
    </location>
</feature>
<evidence type="ECO:0000256" key="2">
    <source>
        <dbReference type="SAM" id="SignalP"/>
    </source>
</evidence>
<feature type="region of interest" description="Disordered" evidence="1">
    <location>
        <begin position="607"/>
        <end position="662"/>
    </location>
</feature>
<keyword evidence="4" id="KW-1185">Reference proteome</keyword>
<protein>
    <submittedName>
        <fullName evidence="3">Uncharacterized protein</fullName>
    </submittedName>
</protein>